<organism evidence="3 4">
    <name type="scientific">Phocaeicola barnesiae</name>
    <dbReference type="NCBI Taxonomy" id="376804"/>
    <lineage>
        <taxon>Bacteria</taxon>
        <taxon>Pseudomonadati</taxon>
        <taxon>Bacteroidota</taxon>
        <taxon>Bacteroidia</taxon>
        <taxon>Bacteroidales</taxon>
        <taxon>Bacteroidaceae</taxon>
        <taxon>Phocaeicola</taxon>
    </lineage>
</organism>
<protein>
    <recommendedName>
        <fullName evidence="5">Lipoprotein</fullName>
    </recommendedName>
</protein>
<dbReference type="EMBL" id="JANRHJ010000009">
    <property type="protein sequence ID" value="MCR8874095.1"/>
    <property type="molecule type" value="Genomic_DNA"/>
</dbReference>
<feature type="region of interest" description="Disordered" evidence="1">
    <location>
        <begin position="26"/>
        <end position="54"/>
    </location>
</feature>
<evidence type="ECO:0000313" key="4">
    <source>
        <dbReference type="Proteomes" id="UP001204579"/>
    </source>
</evidence>
<evidence type="ECO:0000313" key="3">
    <source>
        <dbReference type="EMBL" id="MCR8874095.1"/>
    </source>
</evidence>
<accession>A0AAW5N9I6</accession>
<reference evidence="3 4" key="1">
    <citation type="submission" date="2022-08" db="EMBL/GenBank/DDBJ databases">
        <authorList>
            <person name="Zeman M."/>
            <person name="Kubasova T."/>
        </authorList>
    </citation>
    <scope>NUCLEOTIDE SEQUENCE [LARGE SCALE GENOMIC DNA]</scope>
    <source>
        <strain evidence="3 4">ET62</strain>
    </source>
</reference>
<name>A0AAW5N9I6_9BACT</name>
<feature type="compositionally biased region" description="Acidic residues" evidence="1">
    <location>
        <begin position="38"/>
        <end position="54"/>
    </location>
</feature>
<evidence type="ECO:0008006" key="5">
    <source>
        <dbReference type="Google" id="ProtNLM"/>
    </source>
</evidence>
<keyword evidence="2" id="KW-0732">Signal</keyword>
<dbReference type="RefSeq" id="WP_258335788.1">
    <property type="nucleotide sequence ID" value="NZ_JANRHJ010000009.1"/>
</dbReference>
<feature type="chain" id="PRO_5044026028" description="Lipoprotein" evidence="2">
    <location>
        <begin position="23"/>
        <end position="471"/>
    </location>
</feature>
<evidence type="ECO:0000256" key="2">
    <source>
        <dbReference type="SAM" id="SignalP"/>
    </source>
</evidence>
<comment type="caution">
    <text evidence="3">The sequence shown here is derived from an EMBL/GenBank/DDBJ whole genome shotgun (WGS) entry which is preliminary data.</text>
</comment>
<dbReference type="PROSITE" id="PS51257">
    <property type="entry name" value="PROKAR_LIPOPROTEIN"/>
    <property type="match status" value="1"/>
</dbReference>
<sequence>MKKIYFIAWLFTSMMCVGLSSCGDDPDITETPGSETDPGTDEDEGSGTETDPGEDTTYKLYADVHFILSCSEDLLDYATPQVTYVNEEGESVTVQIADSEWEENEDIDFDITFDDASFDAKIMKCTKTIRFEEFPIDDEMTVTYLPKANMPAYDKTRLNKFYHNLTATLDFVDEKNNHSFSISPKYPDVSYNLRSTLDEIIEFYIEDMGIPYINQNEYRTNGIILGADNDAIKEIISDYQDIQGISVQSDGTYALKYDTDDLPVFKEEPKVDITYTLNCSADLLEHAIPEVTYTGDDGKAVTYQLDMSDFEVNERVNKWAQHLHGDELLTEGEEDARILKWTKQIHYDNLQAVDDEMTVRYIPKDDTEKLRISHIYHNLSTTFCLVNTDGDTRWFTSANKIKSDTVEGENQLVWKFIDSKGNPVFIETTSFADQEYIDSDGNPRKAGDMIVQSYEDYQGYHIESDGTFIQK</sequence>
<gene>
    <name evidence="3" type="ORF">NW209_08735</name>
</gene>
<proteinExistence type="predicted"/>
<dbReference type="AlphaFoldDB" id="A0AAW5N9I6"/>
<evidence type="ECO:0000256" key="1">
    <source>
        <dbReference type="SAM" id="MobiDB-lite"/>
    </source>
</evidence>
<keyword evidence="4" id="KW-1185">Reference proteome</keyword>
<feature type="signal peptide" evidence="2">
    <location>
        <begin position="1"/>
        <end position="22"/>
    </location>
</feature>
<dbReference type="Proteomes" id="UP001204579">
    <property type="component" value="Unassembled WGS sequence"/>
</dbReference>